<dbReference type="Pfam" id="PF01943">
    <property type="entry name" value="Polysacc_synt"/>
    <property type="match status" value="1"/>
</dbReference>
<comment type="subcellular location">
    <subcellularLocation>
        <location evidence="1">Cell membrane</location>
        <topology evidence="1">Multi-pass membrane protein</topology>
    </subcellularLocation>
</comment>
<feature type="transmembrane region" description="Helical" evidence="6">
    <location>
        <begin position="434"/>
        <end position="450"/>
    </location>
</feature>
<dbReference type="Proteomes" id="UP000033428">
    <property type="component" value="Unassembled WGS sequence"/>
</dbReference>
<keyword evidence="4 6" id="KW-1133">Transmembrane helix</keyword>
<dbReference type="AlphaFoldDB" id="A0A0F0CW52"/>
<evidence type="ECO:0000256" key="3">
    <source>
        <dbReference type="ARBA" id="ARBA00022692"/>
    </source>
</evidence>
<feature type="transmembrane region" description="Helical" evidence="6">
    <location>
        <begin position="273"/>
        <end position="292"/>
    </location>
</feature>
<evidence type="ECO:0000313" key="8">
    <source>
        <dbReference type="Proteomes" id="UP000033428"/>
    </source>
</evidence>
<reference evidence="7 8" key="1">
    <citation type="submission" date="2015-02" db="EMBL/GenBank/DDBJ databases">
        <title>Single-cell genomics of uncultivated deep-branching MTB reveals a conserved set of magnetosome genes.</title>
        <authorList>
            <person name="Kolinko S."/>
            <person name="Richter M."/>
            <person name="Glockner F.O."/>
            <person name="Brachmann A."/>
            <person name="Schuler D."/>
        </authorList>
    </citation>
    <scope>NUCLEOTIDE SEQUENCE [LARGE SCALE GENOMIC DNA]</scope>
    <source>
        <strain evidence="7">SKK-01</strain>
    </source>
</reference>
<evidence type="ECO:0000256" key="6">
    <source>
        <dbReference type="SAM" id="Phobius"/>
    </source>
</evidence>
<feature type="transmembrane region" description="Helical" evidence="6">
    <location>
        <begin position="180"/>
        <end position="200"/>
    </location>
</feature>
<dbReference type="InterPro" id="IPR002797">
    <property type="entry name" value="Polysacc_synth"/>
</dbReference>
<dbReference type="PANTHER" id="PTHR30250">
    <property type="entry name" value="PST FAMILY PREDICTED COLANIC ACID TRANSPORTER"/>
    <property type="match status" value="1"/>
</dbReference>
<dbReference type="EMBL" id="JYNY01000099">
    <property type="protein sequence ID" value="KJJ85660.1"/>
    <property type="molecule type" value="Genomic_DNA"/>
</dbReference>
<feature type="transmembrane region" description="Helical" evidence="6">
    <location>
        <begin position="71"/>
        <end position="90"/>
    </location>
</feature>
<dbReference type="PANTHER" id="PTHR30250:SF11">
    <property type="entry name" value="O-ANTIGEN TRANSPORTER-RELATED"/>
    <property type="match status" value="1"/>
</dbReference>
<accession>A0A0F0CW52</accession>
<gene>
    <name evidence="7" type="ORF">OMAG_000475</name>
</gene>
<feature type="transmembrane region" description="Helical" evidence="6">
    <location>
        <begin position="403"/>
        <end position="428"/>
    </location>
</feature>
<organism evidence="7 8">
    <name type="scientific">Candidatus Omnitrophus magneticus</name>
    <dbReference type="NCBI Taxonomy" id="1609969"/>
    <lineage>
        <taxon>Bacteria</taxon>
        <taxon>Pseudomonadati</taxon>
        <taxon>Candidatus Omnitrophota</taxon>
        <taxon>Candidatus Omnitrophus</taxon>
    </lineage>
</organism>
<name>A0A0F0CW52_9BACT</name>
<feature type="transmembrane region" description="Helical" evidence="6">
    <location>
        <begin position="148"/>
        <end position="168"/>
    </location>
</feature>
<dbReference type="InterPro" id="IPR050833">
    <property type="entry name" value="Poly_Biosynth_Transport"/>
</dbReference>
<sequence length="469" mass="53219">MSNILSKISHKKITDKYKHFVKNISSRLNKNEKTIIKGTGVGFFLIFLTNISSFIILFMKTKLMTASDVGLFVLAKSIVVTMFMFTNGFYNSIFRYNTVFLGEGSNEKIKGVISVTYKYIIPFLIGTALISILSAPYVAVNIFHNTRLAGFVQIIVISALFSCISDINSGILRSKLLPQYTYLFKVLEQFLIIPFVFILYKMGMKNFLLMFSLSFVFSSFLVFIYSLIRVRKEFSFIFDSSLKSIEHPKKIFAYSFFSQITGLMLKFRTQVNVFLMGFFLSTKDIALYNVAFQLGMATTILMDGLNTIFPTVSGVLYGQNKIDEIKRLHRKTAKILVIISIFIFLGFIVAGKFVLGIFGDVYKSAYIPLLIIAFSFVLEANTGSAGRIIDMMGKPQYNSFNNLVALILTVGFCYLCIPRFGIIGSAVAFSLSNIVKRYLMLWQLLFLFNSDKKNRSKQKMSFDNDMVVP</sequence>
<keyword evidence="8" id="KW-1185">Reference proteome</keyword>
<dbReference type="GO" id="GO:0005886">
    <property type="term" value="C:plasma membrane"/>
    <property type="evidence" value="ECO:0007669"/>
    <property type="project" value="UniProtKB-SubCell"/>
</dbReference>
<evidence type="ECO:0000256" key="4">
    <source>
        <dbReference type="ARBA" id="ARBA00022989"/>
    </source>
</evidence>
<evidence type="ECO:0000256" key="2">
    <source>
        <dbReference type="ARBA" id="ARBA00022475"/>
    </source>
</evidence>
<comment type="caution">
    <text evidence="7">The sequence shown here is derived from an EMBL/GenBank/DDBJ whole genome shotgun (WGS) entry which is preliminary data.</text>
</comment>
<feature type="transmembrane region" description="Helical" evidence="6">
    <location>
        <begin position="335"/>
        <end position="359"/>
    </location>
</feature>
<proteinExistence type="predicted"/>
<evidence type="ECO:0000256" key="5">
    <source>
        <dbReference type="ARBA" id="ARBA00023136"/>
    </source>
</evidence>
<feature type="transmembrane region" description="Helical" evidence="6">
    <location>
        <begin position="206"/>
        <end position="230"/>
    </location>
</feature>
<feature type="transmembrane region" description="Helical" evidence="6">
    <location>
        <begin position="119"/>
        <end position="142"/>
    </location>
</feature>
<feature type="transmembrane region" description="Helical" evidence="6">
    <location>
        <begin position="35"/>
        <end position="59"/>
    </location>
</feature>
<feature type="transmembrane region" description="Helical" evidence="6">
    <location>
        <begin position="365"/>
        <end position="382"/>
    </location>
</feature>
<keyword evidence="3 6" id="KW-0812">Transmembrane</keyword>
<evidence type="ECO:0000313" key="7">
    <source>
        <dbReference type="EMBL" id="KJJ85660.1"/>
    </source>
</evidence>
<keyword evidence="2" id="KW-1003">Cell membrane</keyword>
<keyword evidence="5 6" id="KW-0472">Membrane</keyword>
<evidence type="ECO:0000256" key="1">
    <source>
        <dbReference type="ARBA" id="ARBA00004651"/>
    </source>
</evidence>
<protein>
    <submittedName>
        <fullName evidence="7">Polysaccharide biosynthesis protein</fullName>
    </submittedName>
</protein>